<protein>
    <submittedName>
        <fullName evidence="2">DUF4440 domain-containing protein</fullName>
    </submittedName>
</protein>
<keyword evidence="3" id="KW-1185">Reference proteome</keyword>
<dbReference type="Gene3D" id="3.10.450.50">
    <property type="match status" value="1"/>
</dbReference>
<accession>A0A6N7EK85</accession>
<evidence type="ECO:0000313" key="2">
    <source>
        <dbReference type="EMBL" id="MPV36965.1"/>
    </source>
</evidence>
<dbReference type="SUPFAM" id="SSF54427">
    <property type="entry name" value="NTF2-like"/>
    <property type="match status" value="1"/>
</dbReference>
<proteinExistence type="predicted"/>
<dbReference type="AlphaFoldDB" id="A0A6N7EK85"/>
<dbReference type="InterPro" id="IPR032710">
    <property type="entry name" value="NTF2-like_dom_sf"/>
</dbReference>
<comment type="caution">
    <text evidence="2">The sequence shown here is derived from an EMBL/GenBank/DDBJ whole genome shotgun (WGS) entry which is preliminary data.</text>
</comment>
<reference evidence="2 3" key="1">
    <citation type="submission" date="2019-10" db="EMBL/GenBank/DDBJ databases">
        <title>Georgenia wutianyii sp. nov. and Georgenia yuyongxinii sp. nov. isolated from plateau pika (Ochotona curzoniae) in the Qinghai-Tibet plateau of China.</title>
        <authorList>
            <person name="Tian Z."/>
        </authorList>
    </citation>
    <scope>NUCLEOTIDE SEQUENCE [LARGE SCALE GENOMIC DNA]</scope>
    <source>
        <strain evidence="2 3">JCM 19765</strain>
    </source>
</reference>
<evidence type="ECO:0000313" key="3">
    <source>
        <dbReference type="Proteomes" id="UP000437709"/>
    </source>
</evidence>
<dbReference type="RefSeq" id="WP_152194116.1">
    <property type="nucleotide sequence ID" value="NZ_VUKD01000001.1"/>
</dbReference>
<dbReference type="Pfam" id="PF14534">
    <property type="entry name" value="DUF4440"/>
    <property type="match status" value="1"/>
</dbReference>
<name>A0A6N7EK85_9MICO</name>
<feature type="domain" description="DUF4440" evidence="1">
    <location>
        <begin position="12"/>
        <end position="100"/>
    </location>
</feature>
<gene>
    <name evidence="2" type="ORF">GB881_07840</name>
</gene>
<dbReference type="Proteomes" id="UP000437709">
    <property type="component" value="Unassembled WGS sequence"/>
</dbReference>
<sequence length="113" mass="12767">MLTLEKLMDSERELATGNGDTYRRIMTDEALFVLPGMVLDAEECARAMDSSPGWDEVVLDDARLLPLEEDCAAVVYSFTGLRGEDRYRAWLSSIYVERDGVPRLVLHQQTPLT</sequence>
<evidence type="ECO:0000259" key="1">
    <source>
        <dbReference type="Pfam" id="PF14534"/>
    </source>
</evidence>
<dbReference type="OrthoDB" id="582586at2"/>
<organism evidence="2 3">
    <name type="scientific">Georgenia subflava</name>
    <dbReference type="NCBI Taxonomy" id="1622177"/>
    <lineage>
        <taxon>Bacteria</taxon>
        <taxon>Bacillati</taxon>
        <taxon>Actinomycetota</taxon>
        <taxon>Actinomycetes</taxon>
        <taxon>Micrococcales</taxon>
        <taxon>Bogoriellaceae</taxon>
        <taxon>Georgenia</taxon>
    </lineage>
</organism>
<dbReference type="InterPro" id="IPR027843">
    <property type="entry name" value="DUF4440"/>
</dbReference>
<dbReference type="EMBL" id="WHPC01000023">
    <property type="protein sequence ID" value="MPV36965.1"/>
    <property type="molecule type" value="Genomic_DNA"/>
</dbReference>